<evidence type="ECO:0000313" key="3">
    <source>
        <dbReference type="EMBL" id="GIO34905.1"/>
    </source>
</evidence>
<evidence type="ECO:0000256" key="1">
    <source>
        <dbReference type="SAM" id="Phobius"/>
    </source>
</evidence>
<dbReference type="AlphaFoldDB" id="A0A919XQ69"/>
<feature type="domain" description="Bypass of forespore C C-terminal" evidence="2">
    <location>
        <begin position="141"/>
        <end position="216"/>
    </location>
</feature>
<dbReference type="Gene3D" id="3.30.70.1740">
    <property type="entry name" value="Bypass-of-forespore C, C-terminal domain"/>
    <property type="match status" value="1"/>
</dbReference>
<evidence type="ECO:0000259" key="2">
    <source>
        <dbReference type="Pfam" id="PF08955"/>
    </source>
</evidence>
<dbReference type="InterPro" id="IPR015050">
    <property type="entry name" value="BofC_C"/>
</dbReference>
<dbReference type="InterPro" id="IPR038117">
    <property type="entry name" value="BofC_C_sf"/>
</dbReference>
<reference evidence="3" key="1">
    <citation type="submission" date="2021-03" db="EMBL/GenBank/DDBJ databases">
        <title>Antimicrobial resistance genes in bacteria isolated from Japanese honey, and their potential for conferring macrolide and lincosamide resistance in the American foulbrood pathogen Paenibacillus larvae.</title>
        <authorList>
            <person name="Okamoto M."/>
            <person name="Kumagai M."/>
            <person name="Kanamori H."/>
            <person name="Takamatsu D."/>
        </authorList>
    </citation>
    <scope>NUCLEOTIDE SEQUENCE</scope>
    <source>
        <strain evidence="3">J2TS6</strain>
    </source>
</reference>
<dbReference type="RefSeq" id="WP_236575927.1">
    <property type="nucleotide sequence ID" value="NZ_BORQ01000014.1"/>
</dbReference>
<dbReference type="Pfam" id="PF08955">
    <property type="entry name" value="BofC_C"/>
    <property type="match status" value="1"/>
</dbReference>
<name>A0A919XQ69_9BACL</name>
<dbReference type="Proteomes" id="UP000679779">
    <property type="component" value="Unassembled WGS sequence"/>
</dbReference>
<dbReference type="EMBL" id="BORQ01000014">
    <property type="protein sequence ID" value="GIO34905.1"/>
    <property type="molecule type" value="Genomic_DNA"/>
</dbReference>
<evidence type="ECO:0000313" key="4">
    <source>
        <dbReference type="Proteomes" id="UP000679779"/>
    </source>
</evidence>
<sequence>MNATRIKKQLQKQWRRWKRRSLTLGLSSLVIAMVWAGMYLPDKVQSLLSTKPPVAIETLQYYQQAEAKSDPKEDANFWKLLNKSKEIKEVVVRHSYVCGEEERSLGKLTVDEIYNLLNEHPSWKGQFEGQGKVVLNETIHDLSPTCKERAYMSLDKDGNLSLFDGPPEQDKVIKTFFQLDINSMESSLPDDALRHLYDGIRIQDIDEYNSVLSTFSDYAREG</sequence>
<organism evidence="3 4">
    <name type="scientific">Paenibacillus albilobatus</name>
    <dbReference type="NCBI Taxonomy" id="2716884"/>
    <lineage>
        <taxon>Bacteria</taxon>
        <taxon>Bacillati</taxon>
        <taxon>Bacillota</taxon>
        <taxon>Bacilli</taxon>
        <taxon>Bacillales</taxon>
        <taxon>Paenibacillaceae</taxon>
        <taxon>Paenibacillus</taxon>
    </lineage>
</organism>
<feature type="transmembrane region" description="Helical" evidence="1">
    <location>
        <begin position="21"/>
        <end position="40"/>
    </location>
</feature>
<keyword evidence="1" id="KW-0812">Transmembrane</keyword>
<comment type="caution">
    <text evidence="3">The sequence shown here is derived from an EMBL/GenBank/DDBJ whole genome shotgun (WGS) entry which is preliminary data.</text>
</comment>
<gene>
    <name evidence="3" type="ORF">J2TS6_60460</name>
</gene>
<accession>A0A919XQ69</accession>
<keyword evidence="1" id="KW-0472">Membrane</keyword>
<keyword evidence="4" id="KW-1185">Reference proteome</keyword>
<protein>
    <recommendedName>
        <fullName evidence="2">Bypass of forespore C C-terminal domain-containing protein</fullName>
    </recommendedName>
</protein>
<proteinExistence type="predicted"/>
<keyword evidence="1" id="KW-1133">Transmembrane helix</keyword>